<evidence type="ECO:0000256" key="10">
    <source>
        <dbReference type="ARBA" id="ARBA00032441"/>
    </source>
</evidence>
<dbReference type="GO" id="GO:0005737">
    <property type="term" value="C:cytoplasm"/>
    <property type="evidence" value="ECO:0007669"/>
    <property type="project" value="UniProtKB-SubCell"/>
</dbReference>
<dbReference type="SUPFAM" id="SSF52540">
    <property type="entry name" value="P-loop containing nucleoside triphosphate hydrolases"/>
    <property type="match status" value="1"/>
</dbReference>
<comment type="similarity">
    <text evidence="2">Belongs to the TsaE family.</text>
</comment>
<dbReference type="GO" id="GO:0005524">
    <property type="term" value="F:ATP binding"/>
    <property type="evidence" value="ECO:0007669"/>
    <property type="project" value="UniProtKB-KW"/>
</dbReference>
<dbReference type="RefSeq" id="WP_031575803.1">
    <property type="nucleotide sequence ID" value="NZ_FNDZ01000004.1"/>
</dbReference>
<dbReference type="GO" id="GO:0002949">
    <property type="term" value="P:tRNA threonylcarbamoyladenosine modification"/>
    <property type="evidence" value="ECO:0007669"/>
    <property type="project" value="InterPro"/>
</dbReference>
<comment type="subcellular location">
    <subcellularLocation>
        <location evidence="1">Cytoplasm</location>
    </subcellularLocation>
</comment>
<evidence type="ECO:0000256" key="5">
    <source>
        <dbReference type="ARBA" id="ARBA00022694"/>
    </source>
</evidence>
<keyword evidence="8" id="KW-0067">ATP-binding</keyword>
<dbReference type="PANTHER" id="PTHR33540:SF2">
    <property type="entry name" value="TRNA THREONYLCARBAMOYLADENOSINE BIOSYNTHESIS PROTEIN TSAE"/>
    <property type="match status" value="1"/>
</dbReference>
<evidence type="ECO:0000313" key="11">
    <source>
        <dbReference type="EMBL" id="SDI80705.1"/>
    </source>
</evidence>
<accession>A0A1G8NKM1</accession>
<evidence type="ECO:0000256" key="8">
    <source>
        <dbReference type="ARBA" id="ARBA00022840"/>
    </source>
</evidence>
<evidence type="ECO:0000256" key="9">
    <source>
        <dbReference type="ARBA" id="ARBA00022842"/>
    </source>
</evidence>
<dbReference type="AlphaFoldDB" id="A0A1G8NKM1"/>
<evidence type="ECO:0000256" key="3">
    <source>
        <dbReference type="ARBA" id="ARBA00019010"/>
    </source>
</evidence>
<evidence type="ECO:0000256" key="7">
    <source>
        <dbReference type="ARBA" id="ARBA00022741"/>
    </source>
</evidence>
<dbReference type="Pfam" id="PF02367">
    <property type="entry name" value="TsaE"/>
    <property type="match status" value="1"/>
</dbReference>
<dbReference type="Proteomes" id="UP000183255">
    <property type="component" value="Unassembled WGS sequence"/>
</dbReference>
<dbReference type="EMBL" id="FNDZ01000004">
    <property type="protein sequence ID" value="SDI80705.1"/>
    <property type="molecule type" value="Genomic_DNA"/>
</dbReference>
<dbReference type="InterPro" id="IPR027417">
    <property type="entry name" value="P-loop_NTPase"/>
</dbReference>
<dbReference type="PANTHER" id="PTHR33540">
    <property type="entry name" value="TRNA THREONYLCARBAMOYLADENOSINE BIOSYNTHESIS PROTEIN TSAE"/>
    <property type="match status" value="1"/>
</dbReference>
<dbReference type="GO" id="GO:0046872">
    <property type="term" value="F:metal ion binding"/>
    <property type="evidence" value="ECO:0007669"/>
    <property type="project" value="UniProtKB-KW"/>
</dbReference>
<evidence type="ECO:0000313" key="12">
    <source>
        <dbReference type="Proteomes" id="UP000183255"/>
    </source>
</evidence>
<keyword evidence="6" id="KW-0479">Metal-binding</keyword>
<dbReference type="Gene3D" id="3.40.50.300">
    <property type="entry name" value="P-loop containing nucleotide triphosphate hydrolases"/>
    <property type="match status" value="1"/>
</dbReference>
<sequence>MSTFIKKSSSVKETMELGRKLGESLERGTTVCLTGDLGTGKTHFAKGLADGLGVKENITSPTFTIVNEYHSGRVPLYHFDVYRVHDPEEVLQVGFEEYIYGNGVALIEWADLIESILPDQFLQVKIEKTDVEDERKITFHEVGRIYPFLEVLM</sequence>
<gene>
    <name evidence="11" type="ORF">SAMN05421804_104231</name>
</gene>
<protein>
    <recommendedName>
        <fullName evidence="3">tRNA threonylcarbamoyladenosine biosynthesis protein TsaE</fullName>
    </recommendedName>
    <alternativeName>
        <fullName evidence="10">t(6)A37 threonylcarbamoyladenosine biosynthesis protein TsaE</fullName>
    </alternativeName>
</protein>
<keyword evidence="5" id="KW-0819">tRNA processing</keyword>
<keyword evidence="7" id="KW-0547">Nucleotide-binding</keyword>
<reference evidence="11 12" key="1">
    <citation type="submission" date="2016-10" db="EMBL/GenBank/DDBJ databases">
        <authorList>
            <person name="de Groot N.N."/>
        </authorList>
    </citation>
    <scope>NUCLEOTIDE SEQUENCE [LARGE SCALE GENOMIC DNA]</scope>
    <source>
        <strain evidence="11 12">CGMCC 1.5058</strain>
    </source>
</reference>
<evidence type="ECO:0000256" key="1">
    <source>
        <dbReference type="ARBA" id="ARBA00004496"/>
    </source>
</evidence>
<evidence type="ECO:0000256" key="4">
    <source>
        <dbReference type="ARBA" id="ARBA00022490"/>
    </source>
</evidence>
<dbReference type="InterPro" id="IPR003442">
    <property type="entry name" value="T6A_TsaE"/>
</dbReference>
<proteinExistence type="inferred from homology"/>
<evidence type="ECO:0000256" key="6">
    <source>
        <dbReference type="ARBA" id="ARBA00022723"/>
    </source>
</evidence>
<keyword evidence="9" id="KW-0460">Magnesium</keyword>
<evidence type="ECO:0000256" key="2">
    <source>
        <dbReference type="ARBA" id="ARBA00007599"/>
    </source>
</evidence>
<keyword evidence="4" id="KW-0963">Cytoplasm</keyword>
<dbReference type="NCBIfam" id="TIGR00150">
    <property type="entry name" value="T6A_YjeE"/>
    <property type="match status" value="1"/>
</dbReference>
<name>A0A1G8NKM1_9CLOT</name>
<organism evidence="11 12">
    <name type="scientific">Proteiniclasticum ruminis</name>
    <dbReference type="NCBI Taxonomy" id="398199"/>
    <lineage>
        <taxon>Bacteria</taxon>
        <taxon>Bacillati</taxon>
        <taxon>Bacillota</taxon>
        <taxon>Clostridia</taxon>
        <taxon>Eubacteriales</taxon>
        <taxon>Clostridiaceae</taxon>
        <taxon>Proteiniclasticum</taxon>
    </lineage>
</organism>